<dbReference type="GO" id="GO:0016705">
    <property type="term" value="F:oxidoreductase activity, acting on paired donors, with incorporation or reduction of molecular oxygen"/>
    <property type="evidence" value="ECO:0007669"/>
    <property type="project" value="InterPro"/>
</dbReference>
<reference evidence="14 15" key="1">
    <citation type="journal article" date="2019" name="Philos. Trans. R. Soc. Lond., B, Biol. Sci.">
        <title>Ant behaviour and brain gene expression of defending hosts depend on the ecological success of the intruding social parasite.</title>
        <authorList>
            <person name="Kaur R."/>
            <person name="Stoldt M."/>
            <person name="Jongepier E."/>
            <person name="Feldmeyer B."/>
            <person name="Menzel F."/>
            <person name="Bornberg-Bauer E."/>
            <person name="Foitzik S."/>
        </authorList>
    </citation>
    <scope>NUCLEOTIDE SEQUENCE [LARGE SCALE GENOMIC DNA]</scope>
    <source>
        <tissue evidence="14">Whole body</tissue>
    </source>
</reference>
<keyword evidence="6" id="KW-0479">Metal-binding</keyword>
<evidence type="ECO:0000256" key="6">
    <source>
        <dbReference type="ARBA" id="ARBA00022723"/>
    </source>
</evidence>
<dbReference type="GO" id="GO:0005506">
    <property type="term" value="F:iron ion binding"/>
    <property type="evidence" value="ECO:0007669"/>
    <property type="project" value="InterPro"/>
</dbReference>
<dbReference type="PANTHER" id="PTHR24292:SF54">
    <property type="entry name" value="CYP9F3-RELATED"/>
    <property type="match status" value="1"/>
</dbReference>
<name>A0A4S2KDC7_9HYME</name>
<dbReference type="SUPFAM" id="SSF48264">
    <property type="entry name" value="Cytochrome P450"/>
    <property type="match status" value="1"/>
</dbReference>
<dbReference type="EMBL" id="QBLH01002806">
    <property type="protein sequence ID" value="TGZ46816.1"/>
    <property type="molecule type" value="Genomic_DNA"/>
</dbReference>
<accession>A0A4S2KDC7</accession>
<keyword evidence="12 13" id="KW-0472">Membrane</keyword>
<evidence type="ECO:0000256" key="7">
    <source>
        <dbReference type="ARBA" id="ARBA00022824"/>
    </source>
</evidence>
<keyword evidence="7" id="KW-0256">Endoplasmic reticulum</keyword>
<evidence type="ECO:0000256" key="13">
    <source>
        <dbReference type="SAM" id="Phobius"/>
    </source>
</evidence>
<sequence>MDSASKTTVLHTYVRPCFRQNYQSTMLTEWIGALIVVLSVVYIYYKYVVFSFWRKRNVFYVEPVVPAGNLTALVTGKVSTRNLIKDLSTGELFRDAYLKYKSHRAFGMYMFFKPNLIIADPDLIQMVLTREFKCFHDRGVFCNEKTDPLTGHLFCLSGKKWRNLRLKLTSSFTPGKTKQLFMILKECGEEFAKSLESEARTRDCIEMKEMFARFSTDIIMSTAFGIKSNCMEQPNNEFRYWGRKIFEERSLWMAFSMFAPQIMDFFSLPALDRGVTKFFMTLFRDNVEYRRTHNIVRHDFQT</sequence>
<comment type="similarity">
    <text evidence="4">Belongs to the cytochrome P450 family.</text>
</comment>
<dbReference type="Proteomes" id="UP000310200">
    <property type="component" value="Unassembled WGS sequence"/>
</dbReference>
<dbReference type="InterPro" id="IPR001128">
    <property type="entry name" value="Cyt_P450"/>
</dbReference>
<dbReference type="InterPro" id="IPR050476">
    <property type="entry name" value="Insect_CytP450_Detox"/>
</dbReference>
<dbReference type="InterPro" id="IPR002402">
    <property type="entry name" value="Cyt_P450_E_grp-II"/>
</dbReference>
<keyword evidence="13" id="KW-1133">Transmembrane helix</keyword>
<dbReference type="GO" id="GO:0005789">
    <property type="term" value="C:endoplasmic reticulum membrane"/>
    <property type="evidence" value="ECO:0007669"/>
    <property type="project" value="UniProtKB-SubCell"/>
</dbReference>
<evidence type="ECO:0000256" key="12">
    <source>
        <dbReference type="ARBA" id="ARBA00023136"/>
    </source>
</evidence>
<dbReference type="Pfam" id="PF00067">
    <property type="entry name" value="p450"/>
    <property type="match status" value="1"/>
</dbReference>
<keyword evidence="9" id="KW-0560">Oxidoreductase</keyword>
<keyword evidence="10" id="KW-0408">Iron</keyword>
<gene>
    <name evidence="14" type="ORF">DBV15_02616</name>
</gene>
<evidence type="ECO:0000256" key="9">
    <source>
        <dbReference type="ARBA" id="ARBA00023002"/>
    </source>
</evidence>
<dbReference type="AlphaFoldDB" id="A0A4S2KDC7"/>
<dbReference type="GO" id="GO:0004497">
    <property type="term" value="F:monooxygenase activity"/>
    <property type="evidence" value="ECO:0007669"/>
    <property type="project" value="UniProtKB-KW"/>
</dbReference>
<evidence type="ECO:0000256" key="4">
    <source>
        <dbReference type="ARBA" id="ARBA00010617"/>
    </source>
</evidence>
<comment type="subcellular location">
    <subcellularLocation>
        <location evidence="3">Endoplasmic reticulum membrane</location>
        <topology evidence="3">Peripheral membrane protein</topology>
    </subcellularLocation>
    <subcellularLocation>
        <location evidence="2">Microsome membrane</location>
        <topology evidence="2">Peripheral membrane protein</topology>
    </subcellularLocation>
</comment>
<evidence type="ECO:0000256" key="2">
    <source>
        <dbReference type="ARBA" id="ARBA00004174"/>
    </source>
</evidence>
<dbReference type="PRINTS" id="PR00464">
    <property type="entry name" value="EP450II"/>
</dbReference>
<dbReference type="PANTHER" id="PTHR24292">
    <property type="entry name" value="CYTOCHROME P450"/>
    <property type="match status" value="1"/>
</dbReference>
<keyword evidence="13" id="KW-0812">Transmembrane</keyword>
<protein>
    <submittedName>
        <fullName evidence="14">Putative cytochrome P450 6a20</fullName>
    </submittedName>
</protein>
<dbReference type="InterPro" id="IPR036396">
    <property type="entry name" value="Cyt_P450_sf"/>
</dbReference>
<comment type="cofactor">
    <cofactor evidence="1">
        <name>heme</name>
        <dbReference type="ChEBI" id="CHEBI:30413"/>
    </cofactor>
</comment>
<proteinExistence type="inferred from homology"/>
<dbReference type="STRING" id="300112.A0A4S2KDC7"/>
<comment type="caution">
    <text evidence="14">The sequence shown here is derived from an EMBL/GenBank/DDBJ whole genome shotgun (WGS) entry which is preliminary data.</text>
</comment>
<evidence type="ECO:0000256" key="5">
    <source>
        <dbReference type="ARBA" id="ARBA00022617"/>
    </source>
</evidence>
<keyword evidence="15" id="KW-1185">Reference proteome</keyword>
<keyword evidence="5" id="KW-0349">Heme</keyword>
<evidence type="ECO:0000256" key="10">
    <source>
        <dbReference type="ARBA" id="ARBA00023004"/>
    </source>
</evidence>
<organism evidence="14 15">
    <name type="scientific">Temnothorax longispinosus</name>
    <dbReference type="NCBI Taxonomy" id="300112"/>
    <lineage>
        <taxon>Eukaryota</taxon>
        <taxon>Metazoa</taxon>
        <taxon>Ecdysozoa</taxon>
        <taxon>Arthropoda</taxon>
        <taxon>Hexapoda</taxon>
        <taxon>Insecta</taxon>
        <taxon>Pterygota</taxon>
        <taxon>Neoptera</taxon>
        <taxon>Endopterygota</taxon>
        <taxon>Hymenoptera</taxon>
        <taxon>Apocrita</taxon>
        <taxon>Aculeata</taxon>
        <taxon>Formicoidea</taxon>
        <taxon>Formicidae</taxon>
        <taxon>Myrmicinae</taxon>
        <taxon>Temnothorax</taxon>
    </lineage>
</organism>
<evidence type="ECO:0000313" key="15">
    <source>
        <dbReference type="Proteomes" id="UP000310200"/>
    </source>
</evidence>
<keyword evidence="11" id="KW-0503">Monooxygenase</keyword>
<evidence type="ECO:0000313" key="14">
    <source>
        <dbReference type="EMBL" id="TGZ46816.1"/>
    </source>
</evidence>
<evidence type="ECO:0000256" key="8">
    <source>
        <dbReference type="ARBA" id="ARBA00022848"/>
    </source>
</evidence>
<dbReference type="Gene3D" id="1.10.630.10">
    <property type="entry name" value="Cytochrome P450"/>
    <property type="match status" value="1"/>
</dbReference>
<keyword evidence="8" id="KW-0492">Microsome</keyword>
<feature type="transmembrane region" description="Helical" evidence="13">
    <location>
        <begin position="30"/>
        <end position="49"/>
    </location>
</feature>
<dbReference type="GO" id="GO:0020037">
    <property type="term" value="F:heme binding"/>
    <property type="evidence" value="ECO:0007669"/>
    <property type="project" value="InterPro"/>
</dbReference>
<evidence type="ECO:0000256" key="11">
    <source>
        <dbReference type="ARBA" id="ARBA00023033"/>
    </source>
</evidence>
<evidence type="ECO:0000256" key="3">
    <source>
        <dbReference type="ARBA" id="ARBA00004406"/>
    </source>
</evidence>
<evidence type="ECO:0000256" key="1">
    <source>
        <dbReference type="ARBA" id="ARBA00001971"/>
    </source>
</evidence>